<dbReference type="HOGENOM" id="CLU_090028_0_1_1"/>
<protein>
    <recommendedName>
        <fullName evidence="5">Peptidyl-prolyl cis-trans isomerase</fullName>
        <ecNumber evidence="5">5.2.1.8</ecNumber>
    </recommendedName>
</protein>
<dbReference type="PANTHER" id="PTHR10657:SF4">
    <property type="entry name" value="PEPTIDYL-PROLYL CIS-TRANS ISOMERASE-RELATED"/>
    <property type="match status" value="1"/>
</dbReference>
<evidence type="ECO:0000259" key="6">
    <source>
        <dbReference type="PROSITE" id="PS50020"/>
    </source>
</evidence>
<dbReference type="OrthoDB" id="2530521at2759"/>
<gene>
    <name evidence="8" type="ORF">CAEBREN_21527</name>
</gene>
<dbReference type="CDD" id="cd00201">
    <property type="entry name" value="WW"/>
    <property type="match status" value="1"/>
</dbReference>
<dbReference type="InterPro" id="IPR036020">
    <property type="entry name" value="WW_dom_sf"/>
</dbReference>
<dbReference type="STRING" id="135651.G0PHJ8"/>
<dbReference type="PANTHER" id="PTHR10657">
    <property type="entry name" value="PEPTIDYL-PROLYL CIS-TRANS ISOMERASE"/>
    <property type="match status" value="1"/>
</dbReference>
<feature type="domain" description="WW" evidence="6">
    <location>
        <begin position="4"/>
        <end position="59"/>
    </location>
</feature>
<keyword evidence="2 4" id="KW-0697">Rotamase</keyword>
<dbReference type="SUPFAM" id="SSF54534">
    <property type="entry name" value="FKBP-like"/>
    <property type="match status" value="1"/>
</dbReference>
<name>G0PHJ8_CAEBE</name>
<accession>G0PHJ8</accession>
<dbReference type="GO" id="GO:0080090">
    <property type="term" value="P:regulation of primary metabolic process"/>
    <property type="evidence" value="ECO:0007669"/>
    <property type="project" value="UniProtKB-ARBA"/>
</dbReference>
<organism evidence="9">
    <name type="scientific">Caenorhabditis brenneri</name>
    <name type="common">Nematode worm</name>
    <dbReference type="NCBI Taxonomy" id="135651"/>
    <lineage>
        <taxon>Eukaryota</taxon>
        <taxon>Metazoa</taxon>
        <taxon>Ecdysozoa</taxon>
        <taxon>Nematoda</taxon>
        <taxon>Chromadorea</taxon>
        <taxon>Rhabditida</taxon>
        <taxon>Rhabditina</taxon>
        <taxon>Rhabditomorpha</taxon>
        <taxon>Rhabditoidea</taxon>
        <taxon>Rhabditidae</taxon>
        <taxon>Peloderinae</taxon>
        <taxon>Caenorhabditis</taxon>
    </lineage>
</organism>
<dbReference type="InterPro" id="IPR046357">
    <property type="entry name" value="PPIase_dom_sf"/>
</dbReference>
<dbReference type="InterPro" id="IPR001202">
    <property type="entry name" value="WW_dom"/>
</dbReference>
<dbReference type="EC" id="5.2.1.8" evidence="5"/>
<dbReference type="InterPro" id="IPR000297">
    <property type="entry name" value="PPIase_PpiC"/>
</dbReference>
<evidence type="ECO:0000256" key="2">
    <source>
        <dbReference type="ARBA" id="ARBA00023110"/>
    </source>
</evidence>
<dbReference type="Pfam" id="PF00639">
    <property type="entry name" value="Rotamase"/>
    <property type="match status" value="1"/>
</dbReference>
<proteinExistence type="predicted"/>
<evidence type="ECO:0000256" key="1">
    <source>
        <dbReference type="ARBA" id="ARBA00000971"/>
    </source>
</evidence>
<evidence type="ECO:0000256" key="4">
    <source>
        <dbReference type="PROSITE-ProRule" id="PRU00278"/>
    </source>
</evidence>
<dbReference type="Pfam" id="PF00397">
    <property type="entry name" value="WW"/>
    <property type="match status" value="1"/>
</dbReference>
<feature type="domain" description="PpiC" evidence="7">
    <location>
        <begin position="68"/>
        <end position="182"/>
    </location>
</feature>
<dbReference type="OMA" id="WEMRTSR"/>
<reference evidence="9" key="1">
    <citation type="submission" date="2011-07" db="EMBL/GenBank/DDBJ databases">
        <authorList>
            <consortium name="Caenorhabditis brenneri Sequencing and Analysis Consortium"/>
            <person name="Wilson R.K."/>
        </authorList>
    </citation>
    <scope>NUCLEOTIDE SEQUENCE [LARGE SCALE GENOMIC DNA]</scope>
    <source>
        <strain evidence="9">PB2801</strain>
    </source>
</reference>
<keyword evidence="3 4" id="KW-0413">Isomerase</keyword>
<evidence type="ECO:0000313" key="8">
    <source>
        <dbReference type="EMBL" id="EGT56468.1"/>
    </source>
</evidence>
<dbReference type="PROSITE" id="PS50198">
    <property type="entry name" value="PPIC_PPIASE_2"/>
    <property type="match status" value="1"/>
</dbReference>
<dbReference type="PROSITE" id="PS50020">
    <property type="entry name" value="WW_DOMAIN_2"/>
    <property type="match status" value="1"/>
</dbReference>
<evidence type="ECO:0000313" key="9">
    <source>
        <dbReference type="Proteomes" id="UP000008068"/>
    </source>
</evidence>
<dbReference type="FunCoup" id="G0PHJ8">
    <property type="interactions" value="2734"/>
</dbReference>
<dbReference type="eggNOG" id="KOG3259">
    <property type="taxonomic scope" value="Eukaryota"/>
</dbReference>
<dbReference type="FunFam" id="3.10.50.40:FF:000026">
    <property type="entry name" value="Peptidyl-prolyl cis-trans isomerase"/>
    <property type="match status" value="1"/>
</dbReference>
<dbReference type="AlphaFoldDB" id="G0PHJ8"/>
<dbReference type="EMBL" id="GL380485">
    <property type="protein sequence ID" value="EGT56468.1"/>
    <property type="molecule type" value="Genomic_DNA"/>
</dbReference>
<dbReference type="SUPFAM" id="SSF51045">
    <property type="entry name" value="WW domain"/>
    <property type="match status" value="1"/>
</dbReference>
<dbReference type="GO" id="GO:0010604">
    <property type="term" value="P:positive regulation of macromolecule metabolic process"/>
    <property type="evidence" value="ECO:0007669"/>
    <property type="project" value="UniProtKB-ARBA"/>
</dbReference>
<dbReference type="InterPro" id="IPR051370">
    <property type="entry name" value="PPIase_Pin1"/>
</dbReference>
<dbReference type="InParanoid" id="G0PHJ8"/>
<dbReference type="Gene3D" id="2.20.70.10">
    <property type="match status" value="2"/>
</dbReference>
<sequence>MSENPLPSGWEKRQSRQNGRYFIFDTRRNTTRVIKHSFLDRVYYFNTATGVSQWDRPEASAFTKGSDLKEVQCLHLLVKHEGSRNPSSWRSDHITRSKEDAINILKNYEKELKDSSNIEGKFRELAKQFSDCSSAKRGGDLGPFQRRQMQKPFEDASFALSVGEMSDIVDTSSGVHLIYRIK</sequence>
<dbReference type="Proteomes" id="UP000008068">
    <property type="component" value="Unassembled WGS sequence"/>
</dbReference>
<dbReference type="GO" id="GO:0005634">
    <property type="term" value="C:nucleus"/>
    <property type="evidence" value="ECO:0007669"/>
    <property type="project" value="TreeGrafter"/>
</dbReference>
<evidence type="ECO:0000256" key="5">
    <source>
        <dbReference type="RuleBase" id="RU363014"/>
    </source>
</evidence>
<evidence type="ECO:0000256" key="3">
    <source>
        <dbReference type="ARBA" id="ARBA00023235"/>
    </source>
</evidence>
<dbReference type="Gene3D" id="3.10.50.40">
    <property type="match status" value="1"/>
</dbReference>
<comment type="catalytic activity">
    <reaction evidence="1 5">
        <text>[protein]-peptidylproline (omega=180) = [protein]-peptidylproline (omega=0)</text>
        <dbReference type="Rhea" id="RHEA:16237"/>
        <dbReference type="Rhea" id="RHEA-COMP:10747"/>
        <dbReference type="Rhea" id="RHEA-COMP:10748"/>
        <dbReference type="ChEBI" id="CHEBI:83833"/>
        <dbReference type="ChEBI" id="CHEBI:83834"/>
        <dbReference type="EC" id="5.2.1.8"/>
    </reaction>
</comment>
<dbReference type="GO" id="GO:0005829">
    <property type="term" value="C:cytosol"/>
    <property type="evidence" value="ECO:0007669"/>
    <property type="project" value="TreeGrafter"/>
</dbReference>
<keyword evidence="9" id="KW-1185">Reference proteome</keyword>
<dbReference type="GO" id="GO:0003755">
    <property type="term" value="F:peptidyl-prolyl cis-trans isomerase activity"/>
    <property type="evidence" value="ECO:0007669"/>
    <property type="project" value="UniProtKB-UniRule"/>
</dbReference>
<evidence type="ECO:0000259" key="7">
    <source>
        <dbReference type="PROSITE" id="PS50198"/>
    </source>
</evidence>